<accession>A0A9W4XRM6</accession>
<feature type="region of interest" description="Disordered" evidence="1">
    <location>
        <begin position="386"/>
        <end position="446"/>
    </location>
</feature>
<dbReference type="Proteomes" id="UP001152607">
    <property type="component" value="Unassembled WGS sequence"/>
</dbReference>
<evidence type="ECO:0000313" key="3">
    <source>
        <dbReference type="Proteomes" id="UP001152607"/>
    </source>
</evidence>
<gene>
    <name evidence="2" type="ORF">PDIGIT_LOCUS14279</name>
</gene>
<sequence length="446" mass="50336">MNQVEDVEVVLTHARRYKFHSGTLARNSTVLAGMLTEQNAAKLSNRAKNANVHTRWMVELKHLPDREHPAGLMGLVELNSSGERADGRSGLIPNENGRVPTKIFDHYEAILYAFYNKEIRISDADMRSALEDVTQMVSIAEYLGCLAVVSKPVEVALLKHGQNLYRSIQAMPGSWIGMSMSIKSESIFKEAMIHLVGNWPRVKKHAMPALKDYPAVKELVEKHRGALMKKGKKIDTGVMSLYPGDMCAPSQDLPIKREDYSRDVLIWIALTWFRHWVGQRLIMGKGHTGEDSGFELYRQIGAAGEAYMDKVVINQFHGKFPMTKKALNVCENHLLEIKECMKNFIDKQGVLEVKCELDVHKYPVPYLTCIDFNRDDLPWLEHEKQQKQVAGTKRGVRPGGNAIARQNLQAASREQAGVDVDDGSAGEESEEEAWDKDESRKRARRA</sequence>
<reference evidence="2" key="1">
    <citation type="submission" date="2023-01" db="EMBL/GenBank/DDBJ databases">
        <authorList>
            <person name="Van Ghelder C."/>
            <person name="Rancurel C."/>
        </authorList>
    </citation>
    <scope>NUCLEOTIDE SEQUENCE</scope>
    <source>
        <strain evidence="2">CNCM I-4278</strain>
    </source>
</reference>
<dbReference type="AlphaFoldDB" id="A0A9W4XRM6"/>
<dbReference type="PANTHER" id="PTHR38119:SF2">
    <property type="entry name" value="TRANSCRIPTION FACTOR DOMAIN-CONTAINING PROTEIN"/>
    <property type="match status" value="1"/>
</dbReference>
<comment type="caution">
    <text evidence="2">The sequence shown here is derived from an EMBL/GenBank/DDBJ whole genome shotgun (WGS) entry which is preliminary data.</text>
</comment>
<feature type="compositionally biased region" description="Acidic residues" evidence="1">
    <location>
        <begin position="419"/>
        <end position="435"/>
    </location>
</feature>
<evidence type="ECO:0000256" key="1">
    <source>
        <dbReference type="SAM" id="MobiDB-lite"/>
    </source>
</evidence>
<dbReference type="OrthoDB" id="2129688at2759"/>
<keyword evidence="3" id="KW-1185">Reference proteome</keyword>
<dbReference type="EMBL" id="CAOQHR010000011">
    <property type="protein sequence ID" value="CAI6341088.1"/>
    <property type="molecule type" value="Genomic_DNA"/>
</dbReference>
<protein>
    <submittedName>
        <fullName evidence="2">Uncharacterized protein</fullName>
    </submittedName>
</protein>
<proteinExistence type="predicted"/>
<evidence type="ECO:0000313" key="2">
    <source>
        <dbReference type="EMBL" id="CAI6341088.1"/>
    </source>
</evidence>
<organism evidence="2 3">
    <name type="scientific">Periconia digitata</name>
    <dbReference type="NCBI Taxonomy" id="1303443"/>
    <lineage>
        <taxon>Eukaryota</taxon>
        <taxon>Fungi</taxon>
        <taxon>Dikarya</taxon>
        <taxon>Ascomycota</taxon>
        <taxon>Pezizomycotina</taxon>
        <taxon>Dothideomycetes</taxon>
        <taxon>Pleosporomycetidae</taxon>
        <taxon>Pleosporales</taxon>
        <taxon>Massarineae</taxon>
        <taxon>Periconiaceae</taxon>
        <taxon>Periconia</taxon>
    </lineage>
</organism>
<name>A0A9W4XRM6_9PLEO</name>
<dbReference type="PANTHER" id="PTHR38119">
    <property type="entry name" value="BTB DOMAIN-CONTAINING PROTEIN-RELATED"/>
    <property type="match status" value="1"/>
</dbReference>